<dbReference type="Gene3D" id="3.40.50.300">
    <property type="entry name" value="P-loop containing nucleotide triphosphate hydrolases"/>
    <property type="match status" value="1"/>
</dbReference>
<sequence>MTRERRARAARSRGARARETMAAVTLGTFLVLGRAGAFRGASARRAPLQAMDAGAGSAGGTASRPARRWMTHLLRDHPEMRCTQIPSKPVIVGGDGGGAGKPLMEFLRDSNAVTFGPTDKDGNSDAERLSGLDDMVVDVMAFSKRLLYEPDDLPMDLQADLAKHLCDMFARQEKWLHPGLTMNGIQHDQEVGRWGWKDPLAMYLVPIWRDVYGPSVTYVHLVRDPRTLPLGNLHDKERDLQKAYFGQERWEQLTAKFESEWAHLSQHQSMTSVKKDDVIDLLRTTAYWTSINFELGALIKGPLKNYATVLRAEDLVQPDMDHFRRDATGKKPEKYQAAQKVMQELTTLLKLPAKLSNTLGSHEHMKQNLRRFTIHREKFVYRTDSPIIEVQTRIAEKTLELFGYSADAALFVSRHPSSSEPHGHRLTPEGEYMHEEHRYTPDDFEPTIEPASEGDLPGITNHVLGAQLKYTDRVELERAKTRAPDTEQSRAVEAQLMEAKKKTFLLETTKIDGKSLKDVIDHL</sequence>
<organism evidence="1 2">
    <name type="scientific">Ostreococcus lucimarinus (strain CCE9901)</name>
    <dbReference type="NCBI Taxonomy" id="436017"/>
    <lineage>
        <taxon>Eukaryota</taxon>
        <taxon>Viridiplantae</taxon>
        <taxon>Chlorophyta</taxon>
        <taxon>Mamiellophyceae</taxon>
        <taxon>Mamiellales</taxon>
        <taxon>Bathycoccaceae</taxon>
        <taxon>Ostreococcus</taxon>
    </lineage>
</organism>
<dbReference type="HOGENOM" id="CLU_461819_0_0_1"/>
<dbReference type="KEGG" id="olu:OSTLU_25942"/>
<accession>A4SBT7</accession>
<dbReference type="EMBL" id="CP000601">
    <property type="protein sequence ID" value="ABP01193.1"/>
    <property type="molecule type" value="Genomic_DNA"/>
</dbReference>
<reference evidence="1 2" key="1">
    <citation type="journal article" date="2007" name="Proc. Natl. Acad. Sci. U.S.A.">
        <title>The tiny eukaryote Ostreococcus provides genomic insights into the paradox of plankton speciation.</title>
        <authorList>
            <person name="Palenik B."/>
            <person name="Grimwood J."/>
            <person name="Aerts A."/>
            <person name="Rouze P."/>
            <person name="Salamov A."/>
            <person name="Putnam N."/>
            <person name="Dupont C."/>
            <person name="Jorgensen R."/>
            <person name="Derelle E."/>
            <person name="Rombauts S."/>
            <person name="Zhou K."/>
            <person name="Otillar R."/>
            <person name="Merchant S.S."/>
            <person name="Podell S."/>
            <person name="Gaasterland T."/>
            <person name="Napoli C."/>
            <person name="Gendler K."/>
            <person name="Manuell A."/>
            <person name="Tai V."/>
            <person name="Vallon O."/>
            <person name="Piganeau G."/>
            <person name="Jancek S."/>
            <person name="Heijde M."/>
            <person name="Jabbari K."/>
            <person name="Bowler C."/>
            <person name="Lohr M."/>
            <person name="Robbens S."/>
            <person name="Werner G."/>
            <person name="Dubchak I."/>
            <person name="Pazour G.J."/>
            <person name="Ren Q."/>
            <person name="Paulsen I."/>
            <person name="Delwiche C."/>
            <person name="Schmutz J."/>
            <person name="Rokhsar D."/>
            <person name="Van de Peer Y."/>
            <person name="Moreau H."/>
            <person name="Grigoriev I.V."/>
        </authorList>
    </citation>
    <scope>NUCLEOTIDE SEQUENCE [LARGE SCALE GENOMIC DNA]</scope>
    <source>
        <strain evidence="1 2">CCE9901</strain>
    </source>
</reference>
<protein>
    <recommendedName>
        <fullName evidence="3">Sulfotransferase</fullName>
    </recommendedName>
</protein>
<dbReference type="RefSeq" id="XP_001422834.1">
    <property type="nucleotide sequence ID" value="XM_001422797.1"/>
</dbReference>
<dbReference type="InterPro" id="IPR027417">
    <property type="entry name" value="P-loop_NTPase"/>
</dbReference>
<gene>
    <name evidence="1" type="ORF">OSTLU_25942</name>
</gene>
<evidence type="ECO:0000313" key="1">
    <source>
        <dbReference type="EMBL" id="ABP01193.1"/>
    </source>
</evidence>
<keyword evidence="2" id="KW-1185">Reference proteome</keyword>
<name>A4SBT7_OSTLU</name>
<dbReference type="GeneID" id="5006974"/>
<dbReference type="AlphaFoldDB" id="A4SBT7"/>
<dbReference type="Gramene" id="ABP01193">
    <property type="protein sequence ID" value="ABP01193"/>
    <property type="gene ID" value="OSTLU_25942"/>
</dbReference>
<evidence type="ECO:0008006" key="3">
    <source>
        <dbReference type="Google" id="ProtNLM"/>
    </source>
</evidence>
<evidence type="ECO:0000313" key="2">
    <source>
        <dbReference type="Proteomes" id="UP000001568"/>
    </source>
</evidence>
<dbReference type="OMA" id="RTTAYWT"/>
<dbReference type="Proteomes" id="UP000001568">
    <property type="component" value="Chromosome 21"/>
</dbReference>
<proteinExistence type="predicted"/>
<dbReference type="OrthoDB" id="496223at2759"/>